<evidence type="ECO:0000256" key="2">
    <source>
        <dbReference type="ARBA" id="ARBA00022692"/>
    </source>
</evidence>
<feature type="site" description="Important for catalytic activity" evidence="7">
    <location>
        <position position="198"/>
    </location>
</feature>
<dbReference type="AlphaFoldDB" id="A0A1F5KDB9"/>
<dbReference type="PANTHER" id="PTHR30518:SF2">
    <property type="entry name" value="ENDOLYTIC MUREIN TRANSGLYCOSYLASE"/>
    <property type="match status" value="1"/>
</dbReference>
<proteinExistence type="inferred from homology"/>
<dbReference type="EMBL" id="MFDE01000018">
    <property type="protein sequence ID" value="OGE38581.1"/>
    <property type="molecule type" value="Genomic_DNA"/>
</dbReference>
<dbReference type="GO" id="GO:0005886">
    <property type="term" value="C:plasma membrane"/>
    <property type="evidence" value="ECO:0007669"/>
    <property type="project" value="UniProtKB-UniRule"/>
</dbReference>
<dbReference type="PANTHER" id="PTHR30518">
    <property type="entry name" value="ENDOLYTIC MUREIN TRANSGLYCOSYLASE"/>
    <property type="match status" value="1"/>
</dbReference>
<evidence type="ECO:0000313" key="9">
    <source>
        <dbReference type="Proteomes" id="UP000176527"/>
    </source>
</evidence>
<keyword evidence="5 7" id="KW-0456">Lyase</keyword>
<organism evidence="8 9">
    <name type="scientific">Candidatus Daviesbacteria bacterium RIFCSPHIGHO2_12_FULL_37_11</name>
    <dbReference type="NCBI Taxonomy" id="1797777"/>
    <lineage>
        <taxon>Bacteria</taxon>
        <taxon>Candidatus Daviesiibacteriota</taxon>
    </lineage>
</organism>
<comment type="similarity">
    <text evidence="7">Belongs to the transglycosylase MltG family.</text>
</comment>
<keyword evidence="1 7" id="KW-1003">Cell membrane</keyword>
<reference evidence="8 9" key="1">
    <citation type="journal article" date="2016" name="Nat. Commun.">
        <title>Thousands of microbial genomes shed light on interconnected biogeochemical processes in an aquifer system.</title>
        <authorList>
            <person name="Anantharaman K."/>
            <person name="Brown C.T."/>
            <person name="Hug L.A."/>
            <person name="Sharon I."/>
            <person name="Castelle C.J."/>
            <person name="Probst A.J."/>
            <person name="Thomas B.C."/>
            <person name="Singh A."/>
            <person name="Wilkins M.J."/>
            <person name="Karaoz U."/>
            <person name="Brodie E.L."/>
            <person name="Williams K.H."/>
            <person name="Hubbard S.S."/>
            <person name="Banfield J.F."/>
        </authorList>
    </citation>
    <scope>NUCLEOTIDE SEQUENCE [LARGE SCALE GENOMIC DNA]</scope>
</reference>
<evidence type="ECO:0000256" key="3">
    <source>
        <dbReference type="ARBA" id="ARBA00022989"/>
    </source>
</evidence>
<dbReference type="EC" id="4.2.2.29" evidence="7"/>
<dbReference type="Pfam" id="PF02618">
    <property type="entry name" value="YceG"/>
    <property type="match status" value="1"/>
</dbReference>
<dbReference type="InterPro" id="IPR003770">
    <property type="entry name" value="MLTG-like"/>
</dbReference>
<evidence type="ECO:0000256" key="4">
    <source>
        <dbReference type="ARBA" id="ARBA00023136"/>
    </source>
</evidence>
<dbReference type="GO" id="GO:0071555">
    <property type="term" value="P:cell wall organization"/>
    <property type="evidence" value="ECO:0007669"/>
    <property type="project" value="UniProtKB-KW"/>
</dbReference>
<keyword evidence="4 7" id="KW-0472">Membrane</keyword>
<dbReference type="Proteomes" id="UP000176527">
    <property type="component" value="Unassembled WGS sequence"/>
</dbReference>
<keyword evidence="2 7" id="KW-0812">Transmembrane</keyword>
<keyword evidence="6 7" id="KW-0961">Cell wall biogenesis/degradation</keyword>
<dbReference type="CDD" id="cd08010">
    <property type="entry name" value="MltG_like"/>
    <property type="match status" value="1"/>
</dbReference>
<evidence type="ECO:0000256" key="6">
    <source>
        <dbReference type="ARBA" id="ARBA00023316"/>
    </source>
</evidence>
<dbReference type="Gene3D" id="3.30.1490.480">
    <property type="entry name" value="Endolytic murein transglycosylase"/>
    <property type="match status" value="1"/>
</dbReference>
<gene>
    <name evidence="7" type="primary">mltG</name>
    <name evidence="8" type="ORF">A3F00_01670</name>
</gene>
<evidence type="ECO:0000256" key="1">
    <source>
        <dbReference type="ARBA" id="ARBA00022475"/>
    </source>
</evidence>
<sequence length="318" mass="35967">MKKFLAIILIFLLMFIVTGGLWKVQTSPVSSDENARVIVIPKSEGISSIAKRLKDDNLIRSELTFKIYARQNNLASRIQAGSFKLSPSMSISEIANVLTSGTDDVWVTFIEGWRVEEMAEKLNGNLKIDNGQFLKLSKEGYMFPDTYLFPKDAEVEYITETLQDNFNRKYADDLKKKIKAKGLTEKEGVILASLVEREGRSDKVRTEVAGILLNRLNIGMKLDVDATVQYALGYQQSEKSWWKRHITKDDKEIKSPYNTYKNPGLPPAPICNPSLSSLEAVANANPNTQYLYYYHDSKGNSHYGKTLEEHLENVANNP</sequence>
<dbReference type="GO" id="GO:0008932">
    <property type="term" value="F:lytic endotransglycosylase activity"/>
    <property type="evidence" value="ECO:0007669"/>
    <property type="project" value="UniProtKB-UniRule"/>
</dbReference>
<name>A0A1F5KDB9_9BACT</name>
<dbReference type="NCBIfam" id="TIGR00247">
    <property type="entry name" value="endolytic transglycosylase MltG"/>
    <property type="match status" value="1"/>
</dbReference>
<evidence type="ECO:0000256" key="7">
    <source>
        <dbReference type="HAMAP-Rule" id="MF_02065"/>
    </source>
</evidence>
<protein>
    <recommendedName>
        <fullName evidence="7">Endolytic murein transglycosylase</fullName>
        <ecNumber evidence="7">4.2.2.29</ecNumber>
    </recommendedName>
    <alternativeName>
        <fullName evidence="7">Peptidoglycan lytic transglycosylase</fullName>
    </alternativeName>
    <alternativeName>
        <fullName evidence="7">Peptidoglycan polymerization terminase</fullName>
    </alternativeName>
</protein>
<evidence type="ECO:0000256" key="5">
    <source>
        <dbReference type="ARBA" id="ARBA00023239"/>
    </source>
</evidence>
<dbReference type="HAMAP" id="MF_02065">
    <property type="entry name" value="MltG"/>
    <property type="match status" value="1"/>
</dbReference>
<comment type="function">
    <text evidence="7">Functions as a peptidoglycan terminase that cleaves nascent peptidoglycan strands endolytically to terminate their elongation.</text>
</comment>
<comment type="caution">
    <text evidence="8">The sequence shown here is derived from an EMBL/GenBank/DDBJ whole genome shotgun (WGS) entry which is preliminary data.</text>
</comment>
<keyword evidence="3 7" id="KW-1133">Transmembrane helix</keyword>
<accession>A0A1F5KDB9</accession>
<dbReference type="GO" id="GO:0009252">
    <property type="term" value="P:peptidoglycan biosynthetic process"/>
    <property type="evidence" value="ECO:0007669"/>
    <property type="project" value="UniProtKB-UniRule"/>
</dbReference>
<evidence type="ECO:0000313" key="8">
    <source>
        <dbReference type="EMBL" id="OGE38581.1"/>
    </source>
</evidence>
<comment type="catalytic activity">
    <reaction evidence="7">
        <text>a peptidoglycan chain = a peptidoglycan chain with N-acetyl-1,6-anhydromuramyl-[peptide] at the reducing end + a peptidoglycan chain with N-acetylglucosamine at the non-reducing end.</text>
        <dbReference type="EC" id="4.2.2.29"/>
    </reaction>
</comment>